<dbReference type="InterPro" id="IPR050300">
    <property type="entry name" value="GDXG_lipolytic_enzyme"/>
</dbReference>
<dbReference type="Gene3D" id="3.40.50.1820">
    <property type="entry name" value="alpha/beta hydrolase"/>
    <property type="match status" value="1"/>
</dbReference>
<organism evidence="4 5">
    <name type="scientific">Xanthomonas boreopolis</name>
    <dbReference type="NCBI Taxonomy" id="86183"/>
    <lineage>
        <taxon>Bacteria</taxon>
        <taxon>Pseudomonadati</taxon>
        <taxon>Pseudomonadota</taxon>
        <taxon>Gammaproteobacteria</taxon>
        <taxon>Lysobacterales</taxon>
        <taxon>Lysobacteraceae</taxon>
        <taxon>Xanthomonas</taxon>
    </lineage>
</organism>
<feature type="domain" description="BD-FAE-like" evidence="3">
    <location>
        <begin position="128"/>
        <end position="217"/>
    </location>
</feature>
<dbReference type="AlphaFoldDB" id="A0A919F6E2"/>
<name>A0A919F6E2_9XANT</name>
<reference evidence="4" key="2">
    <citation type="submission" date="2020-09" db="EMBL/GenBank/DDBJ databases">
        <authorList>
            <person name="Sun Q."/>
            <person name="Ohkuma M."/>
        </authorList>
    </citation>
    <scope>NUCLEOTIDE SEQUENCE</scope>
    <source>
        <strain evidence="4">JCM 13306</strain>
    </source>
</reference>
<evidence type="ECO:0000259" key="2">
    <source>
        <dbReference type="Pfam" id="PF00326"/>
    </source>
</evidence>
<dbReference type="Pfam" id="PF20434">
    <property type="entry name" value="BD-FAE"/>
    <property type="match status" value="1"/>
</dbReference>
<comment type="caution">
    <text evidence="4">The sequence shown here is derived from an EMBL/GenBank/DDBJ whole genome shotgun (WGS) entry which is preliminary data.</text>
</comment>
<proteinExistence type="predicted"/>
<evidence type="ECO:0000313" key="5">
    <source>
        <dbReference type="Proteomes" id="UP000623958"/>
    </source>
</evidence>
<dbReference type="InterPro" id="IPR001375">
    <property type="entry name" value="Peptidase_S9_cat"/>
</dbReference>
<gene>
    <name evidence="4" type="ORF">GCM10009090_11880</name>
</gene>
<dbReference type="PANTHER" id="PTHR48081:SF6">
    <property type="entry name" value="PEPTIDASE S9 PROLYL OLIGOPEPTIDASE CATALYTIC DOMAIN-CONTAINING PROTEIN"/>
    <property type="match status" value="1"/>
</dbReference>
<evidence type="ECO:0008006" key="6">
    <source>
        <dbReference type="Google" id="ProtNLM"/>
    </source>
</evidence>
<evidence type="ECO:0000259" key="3">
    <source>
        <dbReference type="Pfam" id="PF20434"/>
    </source>
</evidence>
<dbReference type="EMBL" id="BNBA01000007">
    <property type="protein sequence ID" value="GHH50688.1"/>
    <property type="molecule type" value="Genomic_DNA"/>
</dbReference>
<evidence type="ECO:0000256" key="1">
    <source>
        <dbReference type="ARBA" id="ARBA00022801"/>
    </source>
</evidence>
<dbReference type="PANTHER" id="PTHR48081">
    <property type="entry name" value="AB HYDROLASE SUPERFAMILY PROTEIN C4A8.06C"/>
    <property type="match status" value="1"/>
</dbReference>
<dbReference type="Pfam" id="PF00326">
    <property type="entry name" value="Peptidase_S9"/>
    <property type="match status" value="1"/>
</dbReference>
<protein>
    <recommendedName>
        <fullName evidence="6">Acetyl esterase/lipase</fullName>
    </recommendedName>
</protein>
<feature type="domain" description="Peptidase S9 prolyl oligopeptidase catalytic" evidence="2">
    <location>
        <begin position="241"/>
        <end position="318"/>
    </location>
</feature>
<sequence length="320" mass="34489">MKAVPTDRHAVHAFQGDGAGQRFAHLHPDDRLGDLLNHPAFQGFSRLMLPWDGRDYDQATPLKDVGLLLPYHSHVVPSVVVEALNRMVDDASAGRTVFYNFYTDDQRRTNRTLEHTGLFFFRGKPGAPFAVIAPGGGFSYVGSVHEGFPYAAEISEQGFNAFVLKYRAGQGGRVATEDLAAAVSYIFQNADLLQVGTDGYSLWGSSAGARMAAAIGSHGPVTFGGSQLPKPAVVVMAYTAHSEVARSEPPTFVVVGDRDSIAPPAAMESRIAALQCIGTPVEYHKYPGVGHGFGTGQGTRAEGWIGRAIQFWKKEIKKTP</sequence>
<dbReference type="InterPro" id="IPR029058">
    <property type="entry name" value="AB_hydrolase_fold"/>
</dbReference>
<dbReference type="GO" id="GO:0008236">
    <property type="term" value="F:serine-type peptidase activity"/>
    <property type="evidence" value="ECO:0007669"/>
    <property type="project" value="InterPro"/>
</dbReference>
<dbReference type="Proteomes" id="UP000623958">
    <property type="component" value="Unassembled WGS sequence"/>
</dbReference>
<reference evidence="4" key="1">
    <citation type="journal article" date="2014" name="Int. J. Syst. Evol. Microbiol.">
        <title>Complete genome sequence of Corynebacterium casei LMG S-19264T (=DSM 44701T), isolated from a smear-ripened cheese.</title>
        <authorList>
            <consortium name="US DOE Joint Genome Institute (JGI-PGF)"/>
            <person name="Walter F."/>
            <person name="Albersmeier A."/>
            <person name="Kalinowski J."/>
            <person name="Ruckert C."/>
        </authorList>
    </citation>
    <scope>NUCLEOTIDE SEQUENCE</scope>
    <source>
        <strain evidence="4">JCM 13306</strain>
    </source>
</reference>
<dbReference type="GO" id="GO:0006508">
    <property type="term" value="P:proteolysis"/>
    <property type="evidence" value="ECO:0007669"/>
    <property type="project" value="InterPro"/>
</dbReference>
<dbReference type="InterPro" id="IPR049492">
    <property type="entry name" value="BD-FAE-like_dom"/>
</dbReference>
<keyword evidence="1" id="KW-0378">Hydrolase</keyword>
<keyword evidence="5" id="KW-1185">Reference proteome</keyword>
<dbReference type="SUPFAM" id="SSF53474">
    <property type="entry name" value="alpha/beta-Hydrolases"/>
    <property type="match status" value="1"/>
</dbReference>
<accession>A0A919F6E2</accession>
<evidence type="ECO:0000313" key="4">
    <source>
        <dbReference type="EMBL" id="GHH50688.1"/>
    </source>
</evidence>